<organism evidence="2">
    <name type="scientific">Tanacetum cinerariifolium</name>
    <name type="common">Dalmatian daisy</name>
    <name type="synonym">Chrysanthemum cinerariifolium</name>
    <dbReference type="NCBI Taxonomy" id="118510"/>
    <lineage>
        <taxon>Eukaryota</taxon>
        <taxon>Viridiplantae</taxon>
        <taxon>Streptophyta</taxon>
        <taxon>Embryophyta</taxon>
        <taxon>Tracheophyta</taxon>
        <taxon>Spermatophyta</taxon>
        <taxon>Magnoliopsida</taxon>
        <taxon>eudicotyledons</taxon>
        <taxon>Gunneridae</taxon>
        <taxon>Pentapetalae</taxon>
        <taxon>asterids</taxon>
        <taxon>campanulids</taxon>
        <taxon>Asterales</taxon>
        <taxon>Asteraceae</taxon>
        <taxon>Asteroideae</taxon>
        <taxon>Anthemideae</taxon>
        <taxon>Anthemidinae</taxon>
        <taxon>Tanacetum</taxon>
    </lineage>
</organism>
<evidence type="ECO:0000313" key="2">
    <source>
        <dbReference type="EMBL" id="GEU68500.1"/>
    </source>
</evidence>
<sequence length="157" mass="17275">MQKNDTMIQKSKCSSSKENTNAGDRQISNDASEIDNNVARDFHEKENITEGFTNFNLATTHTYSLFPRRLWPSLATGSGHQPPIPTTPSSHQPPTHLHHHATINIIATNCHTPPSPTDTITTSPMSPSPSLVASITAQPPPSPRHSRLCQHLRKGSW</sequence>
<evidence type="ECO:0000256" key="1">
    <source>
        <dbReference type="SAM" id="MobiDB-lite"/>
    </source>
</evidence>
<protein>
    <submittedName>
        <fullName evidence="2">Uncharacterized protein</fullName>
    </submittedName>
</protein>
<feature type="region of interest" description="Disordered" evidence="1">
    <location>
        <begin position="116"/>
        <end position="157"/>
    </location>
</feature>
<feature type="compositionally biased region" description="Low complexity" evidence="1">
    <location>
        <begin position="117"/>
        <end position="130"/>
    </location>
</feature>
<reference evidence="2" key="1">
    <citation type="journal article" date="2019" name="Sci. Rep.">
        <title>Draft genome of Tanacetum cinerariifolium, the natural source of mosquito coil.</title>
        <authorList>
            <person name="Yamashiro T."/>
            <person name="Shiraishi A."/>
            <person name="Satake H."/>
            <person name="Nakayama K."/>
        </authorList>
    </citation>
    <scope>NUCLEOTIDE SEQUENCE</scope>
</reference>
<accession>A0A6L2M4H0</accession>
<feature type="region of interest" description="Disordered" evidence="1">
    <location>
        <begin position="77"/>
        <end position="96"/>
    </location>
</feature>
<proteinExistence type="predicted"/>
<dbReference type="EMBL" id="BKCJ010005762">
    <property type="protein sequence ID" value="GEU68500.1"/>
    <property type="molecule type" value="Genomic_DNA"/>
</dbReference>
<feature type="region of interest" description="Disordered" evidence="1">
    <location>
        <begin position="1"/>
        <end position="31"/>
    </location>
</feature>
<name>A0A6L2M4H0_TANCI</name>
<comment type="caution">
    <text evidence="2">The sequence shown here is derived from an EMBL/GenBank/DDBJ whole genome shotgun (WGS) entry which is preliminary data.</text>
</comment>
<dbReference type="AlphaFoldDB" id="A0A6L2M4H0"/>
<feature type="compositionally biased region" description="Basic residues" evidence="1">
    <location>
        <begin position="144"/>
        <end position="157"/>
    </location>
</feature>
<gene>
    <name evidence="2" type="ORF">Tci_040478</name>
</gene>